<dbReference type="RefSeq" id="WP_415866427.1">
    <property type="nucleotide sequence ID" value="NZ_CP134537.1"/>
</dbReference>
<evidence type="ECO:0000313" key="1">
    <source>
        <dbReference type="EMBL" id="WNH10078.1"/>
    </source>
</evidence>
<protein>
    <submittedName>
        <fullName evidence="1">DUF3560 domain-containing protein</fullName>
    </submittedName>
</protein>
<accession>A0ABY9XVU2</accession>
<dbReference type="Proteomes" id="UP001302806">
    <property type="component" value="Chromosome"/>
</dbReference>
<gene>
    <name evidence="1" type="ORF">RHP51_05095</name>
</gene>
<organism evidence="1 2">
    <name type="scientific">Thalassobellus suaedae</name>
    <dbReference type="NCBI Taxonomy" id="3074124"/>
    <lineage>
        <taxon>Bacteria</taxon>
        <taxon>Pseudomonadati</taxon>
        <taxon>Bacteroidota</taxon>
        <taxon>Flavobacteriia</taxon>
        <taxon>Flavobacteriales</taxon>
        <taxon>Flavobacteriaceae</taxon>
        <taxon>Thalassobellus</taxon>
    </lineage>
</organism>
<dbReference type="Pfam" id="PF12083">
    <property type="entry name" value="DUF3560"/>
    <property type="match status" value="1"/>
</dbReference>
<reference evidence="1 2" key="1">
    <citation type="submission" date="2023-09" db="EMBL/GenBank/DDBJ databases">
        <title>Thalassobella suaedae gen. nov., sp. nov., a marine bacterium of the family Flavobacteriaceae isolated from a halophyte Suaeda japonica.</title>
        <authorList>
            <person name="Lee S.Y."/>
            <person name="Hwang C.Y."/>
        </authorList>
    </citation>
    <scope>NUCLEOTIDE SEQUENCE [LARGE SCALE GENOMIC DNA]</scope>
    <source>
        <strain evidence="1 2">HL-DH14</strain>
    </source>
</reference>
<proteinExistence type="predicted"/>
<dbReference type="EMBL" id="CP134537">
    <property type="protein sequence ID" value="WNH10078.1"/>
    <property type="molecule type" value="Genomic_DNA"/>
</dbReference>
<name>A0ABY9XVU2_9FLAO</name>
<dbReference type="InterPro" id="IPR021944">
    <property type="entry name" value="DUF3560"/>
</dbReference>
<sequence length="278" mass="32381">MTNLDNQTETTLNTYKKYCPNVFVAKCTEQHEKGDTIILTTKYGKEHENEVHNYLGKTNDGFYLYSITRVDGFNTQERAKNKAEKLNGYASNAEKRSTTYYEASKEGKDFLSLGEPIKIGHHSERRHRALIQRNWDRMGKSVAETEKAEDYKRRAEYWEAKTNDINLSMPESLSFYEFKLEEAKKNHKFLKDNPEKRAHSYSLTYANKAVKETEKNLNLAVKLWGSNEEIQQINQEKEDQAKHKLSKKSNFDELLNTYGGFSFLAQTVKLLKKSITNF</sequence>
<evidence type="ECO:0000313" key="2">
    <source>
        <dbReference type="Proteomes" id="UP001302806"/>
    </source>
</evidence>